<feature type="non-terminal residue" evidence="2">
    <location>
        <position position="1"/>
    </location>
</feature>
<evidence type="ECO:0000256" key="1">
    <source>
        <dbReference type="SAM" id="MobiDB-lite"/>
    </source>
</evidence>
<feature type="region of interest" description="Disordered" evidence="1">
    <location>
        <begin position="1"/>
        <end position="24"/>
    </location>
</feature>
<evidence type="ECO:0000313" key="3">
    <source>
        <dbReference type="Proteomes" id="UP000823388"/>
    </source>
</evidence>
<protein>
    <submittedName>
        <fullName evidence="2">Uncharacterized protein</fullName>
    </submittedName>
</protein>
<organism evidence="2 3">
    <name type="scientific">Panicum virgatum</name>
    <name type="common">Blackwell switchgrass</name>
    <dbReference type="NCBI Taxonomy" id="38727"/>
    <lineage>
        <taxon>Eukaryota</taxon>
        <taxon>Viridiplantae</taxon>
        <taxon>Streptophyta</taxon>
        <taxon>Embryophyta</taxon>
        <taxon>Tracheophyta</taxon>
        <taxon>Spermatophyta</taxon>
        <taxon>Magnoliopsida</taxon>
        <taxon>Liliopsida</taxon>
        <taxon>Poales</taxon>
        <taxon>Poaceae</taxon>
        <taxon>PACMAD clade</taxon>
        <taxon>Panicoideae</taxon>
        <taxon>Panicodae</taxon>
        <taxon>Paniceae</taxon>
        <taxon>Panicinae</taxon>
        <taxon>Panicum</taxon>
        <taxon>Panicum sect. Hiantes</taxon>
    </lineage>
</organism>
<accession>A0A8T0P0H1</accession>
<dbReference type="Proteomes" id="UP000823388">
    <property type="component" value="Chromosome 9K"/>
</dbReference>
<dbReference type="AlphaFoldDB" id="A0A8T0P0H1"/>
<feature type="region of interest" description="Disordered" evidence="1">
    <location>
        <begin position="42"/>
        <end position="67"/>
    </location>
</feature>
<name>A0A8T0P0H1_PANVG</name>
<dbReference type="EMBL" id="CM029053">
    <property type="protein sequence ID" value="KAG2555180.1"/>
    <property type="molecule type" value="Genomic_DNA"/>
</dbReference>
<comment type="caution">
    <text evidence="2">The sequence shown here is derived from an EMBL/GenBank/DDBJ whole genome shotgun (WGS) entry which is preliminary data.</text>
</comment>
<gene>
    <name evidence="2" type="ORF">PVAP13_9KG564730</name>
</gene>
<reference evidence="2 3" key="1">
    <citation type="submission" date="2020-05" db="EMBL/GenBank/DDBJ databases">
        <title>WGS assembly of Panicum virgatum.</title>
        <authorList>
            <person name="Lovell J.T."/>
            <person name="Jenkins J."/>
            <person name="Shu S."/>
            <person name="Juenger T.E."/>
            <person name="Schmutz J."/>
        </authorList>
    </citation>
    <scope>NUCLEOTIDE SEQUENCE [LARGE SCALE GENOMIC DNA]</scope>
    <source>
        <strain evidence="3">cv. AP13</strain>
    </source>
</reference>
<feature type="non-terminal residue" evidence="2">
    <location>
        <position position="122"/>
    </location>
</feature>
<proteinExistence type="predicted"/>
<keyword evidence="3" id="KW-1185">Reference proteome</keyword>
<evidence type="ECO:0000313" key="2">
    <source>
        <dbReference type="EMBL" id="KAG2555180.1"/>
    </source>
</evidence>
<sequence length="122" mass="12869">HAAACQAQGRGPATAVAGGGPRSGAAAAFRWAPPACAPRRRGCRRWWRPSGGAKQGRRRGQAAAEWRGVSASAAGRLRALPRVDSSCWAKKTGTGDGSLTLRWSSGGSNGWRPGYLRFPARW</sequence>